<proteinExistence type="predicted"/>
<protein>
    <recommendedName>
        <fullName evidence="4">YbbR-like protein</fullName>
    </recommendedName>
</protein>
<dbReference type="PANTHER" id="PTHR37804">
    <property type="entry name" value="CDAA REGULATORY PROTEIN CDAR"/>
    <property type="match status" value="1"/>
</dbReference>
<dbReference type="EMBL" id="VUNI01000021">
    <property type="protein sequence ID" value="MST75591.1"/>
    <property type="molecule type" value="Genomic_DNA"/>
</dbReference>
<feature type="compositionally biased region" description="Low complexity" evidence="1">
    <location>
        <begin position="462"/>
        <end position="482"/>
    </location>
</feature>
<evidence type="ECO:0000313" key="2">
    <source>
        <dbReference type="EMBL" id="MST75591.1"/>
    </source>
</evidence>
<dbReference type="Gene3D" id="2.170.120.40">
    <property type="entry name" value="YbbR-like domain"/>
    <property type="match status" value="2"/>
</dbReference>
<organism evidence="2 3">
    <name type="scientific">Roseburia porci</name>
    <dbReference type="NCBI Taxonomy" id="2605790"/>
    <lineage>
        <taxon>Bacteria</taxon>
        <taxon>Bacillati</taxon>
        <taxon>Bacillota</taxon>
        <taxon>Clostridia</taxon>
        <taxon>Lachnospirales</taxon>
        <taxon>Lachnospiraceae</taxon>
        <taxon>Roseburia</taxon>
    </lineage>
</organism>
<dbReference type="RefSeq" id="WP_154430558.1">
    <property type="nucleotide sequence ID" value="NZ_VUNI01000021.1"/>
</dbReference>
<keyword evidence="3" id="KW-1185">Reference proteome</keyword>
<sequence>MLKKILKKLTNNLGFKLLAVLFAFAMWLVVYNIDDPSSSKNFTATVTIQNAQSISDMNKCYEVIDGTGTVSFRVTAKRSILEKLDYSDFTAIADMSLMNVSDDGTEGSVPIAISVNNYTSSVKVSGLTKYLKVSLEDLQEKQFVITADTKGKVADGFTLGDVSVSNPNVIKVSGPASVVGQISKVVATIDVSGMSVDISDNVVPVFYDEEGKTVDTTKLTLSSNTVTVSAKILSTKEVPIHFNTSGTPADTYSVVEITSDPETVQIKGSSSVLNPISSLEIPAEVLNVDGANKDITTSIDISEYLPDGVSLTKNSQATVSVTIRIEPYTTQSYNIPVSNISVNGLDDNYNLAFGQSTVNASVSGMSSDLSSLNANSIKGSIDVSSLGEGTHTVNVTLTLDADKFVQQTTTTDVTITRKSDGTTTTTPSNDDNNKTSNSESTGNNTGNGTTDTTGEGDDTKTTGDNGTNNNNSTGSDSTTNGH</sequence>
<feature type="region of interest" description="Disordered" evidence="1">
    <location>
        <begin position="417"/>
        <end position="482"/>
    </location>
</feature>
<dbReference type="Pfam" id="PF07949">
    <property type="entry name" value="YbbR"/>
    <property type="match status" value="3"/>
</dbReference>
<gene>
    <name evidence="2" type="ORF">FYJ75_11275</name>
</gene>
<dbReference type="Gene3D" id="2.170.120.30">
    <property type="match status" value="2"/>
</dbReference>
<dbReference type="AlphaFoldDB" id="A0A6L5YV51"/>
<comment type="caution">
    <text evidence="2">The sequence shown here is derived from an EMBL/GenBank/DDBJ whole genome shotgun (WGS) entry which is preliminary data.</text>
</comment>
<evidence type="ECO:0000313" key="3">
    <source>
        <dbReference type="Proteomes" id="UP000474024"/>
    </source>
</evidence>
<dbReference type="Proteomes" id="UP000474024">
    <property type="component" value="Unassembled WGS sequence"/>
</dbReference>
<dbReference type="InterPro" id="IPR053154">
    <property type="entry name" value="c-di-AMP_regulator"/>
</dbReference>
<dbReference type="InterPro" id="IPR012505">
    <property type="entry name" value="YbbR"/>
</dbReference>
<dbReference type="PANTHER" id="PTHR37804:SF1">
    <property type="entry name" value="CDAA REGULATORY PROTEIN CDAR"/>
    <property type="match status" value="1"/>
</dbReference>
<name>A0A6L5YV51_9FIRM</name>
<evidence type="ECO:0008006" key="4">
    <source>
        <dbReference type="Google" id="ProtNLM"/>
    </source>
</evidence>
<reference evidence="2 3" key="1">
    <citation type="submission" date="2019-08" db="EMBL/GenBank/DDBJ databases">
        <title>In-depth cultivation of the pig gut microbiome towards novel bacterial diversity and tailored functional studies.</title>
        <authorList>
            <person name="Wylensek D."/>
            <person name="Hitch T.C.A."/>
            <person name="Clavel T."/>
        </authorList>
    </citation>
    <scope>NUCLEOTIDE SEQUENCE [LARGE SCALE GENOMIC DNA]</scope>
    <source>
        <strain evidence="2 3">MUC/MUC-530-WT-4D</strain>
    </source>
</reference>
<accession>A0A6L5YV51</accession>
<evidence type="ECO:0000256" key="1">
    <source>
        <dbReference type="SAM" id="MobiDB-lite"/>
    </source>
</evidence>
<feature type="compositionally biased region" description="Low complexity" evidence="1">
    <location>
        <begin position="421"/>
        <end position="453"/>
    </location>
</feature>